<organism evidence="3 4">
    <name type="scientific">Agromyces kandeliae</name>
    <dbReference type="NCBI Taxonomy" id="2666141"/>
    <lineage>
        <taxon>Bacteria</taxon>
        <taxon>Bacillati</taxon>
        <taxon>Actinomycetota</taxon>
        <taxon>Actinomycetes</taxon>
        <taxon>Micrococcales</taxon>
        <taxon>Microbacteriaceae</taxon>
        <taxon>Agromyces</taxon>
    </lineage>
</organism>
<proteinExistence type="predicted"/>
<feature type="region of interest" description="Disordered" evidence="1">
    <location>
        <begin position="205"/>
        <end position="232"/>
    </location>
</feature>
<dbReference type="RefSeq" id="WP_154344543.1">
    <property type="nucleotide sequence ID" value="NZ_WKJD01000002.1"/>
</dbReference>
<feature type="compositionally biased region" description="Basic and acidic residues" evidence="1">
    <location>
        <begin position="213"/>
        <end position="232"/>
    </location>
</feature>
<protein>
    <submittedName>
        <fullName evidence="3">Uncharacterized protein</fullName>
    </submittedName>
</protein>
<evidence type="ECO:0000313" key="3">
    <source>
        <dbReference type="EMBL" id="MRX42127.1"/>
    </source>
</evidence>
<name>A0A6L5QZ67_9MICO</name>
<reference evidence="3 4" key="1">
    <citation type="submission" date="2019-11" db="EMBL/GenBank/DDBJ databases">
        <title>Agromyces kandeliae sp. nov., isolated from mangrove soil.</title>
        <authorList>
            <person name="Wang R."/>
        </authorList>
    </citation>
    <scope>NUCLEOTIDE SEQUENCE [LARGE SCALE GENOMIC DNA]</scope>
    <source>
        <strain evidence="3 4">Q22</strain>
    </source>
</reference>
<dbReference type="AlphaFoldDB" id="A0A6L5QZ67"/>
<dbReference type="Proteomes" id="UP000476511">
    <property type="component" value="Unassembled WGS sequence"/>
</dbReference>
<evidence type="ECO:0000313" key="4">
    <source>
        <dbReference type="Proteomes" id="UP000476511"/>
    </source>
</evidence>
<evidence type="ECO:0000256" key="2">
    <source>
        <dbReference type="SAM" id="Phobius"/>
    </source>
</evidence>
<keyword evidence="4" id="KW-1185">Reference proteome</keyword>
<dbReference type="EMBL" id="WKJD01000002">
    <property type="protein sequence ID" value="MRX42127.1"/>
    <property type="molecule type" value="Genomic_DNA"/>
</dbReference>
<keyword evidence="2" id="KW-0812">Transmembrane</keyword>
<gene>
    <name evidence="3" type="ORF">GJR97_00130</name>
</gene>
<sequence>MDLAAVAIDTQLIGAFLGAMLTLAGVVTVELLRSRRERIARAEARAHREEDRERELWEISRPAADAVRERFIAIVRSASPPNPYEPPDPNRPDFEDWFPESWEDVDPLLERDIALIPSAQFRSHLTVVRECIGMAFALQQAGYERSQSEAVRRAGRTGLEVVSAWLRGERVLAEDLARELDVLRQHRKEVHERWADEDRLRVAYEPEQLVQAETERPSRERGPRATRESHDQ</sequence>
<keyword evidence="2" id="KW-1133">Transmembrane helix</keyword>
<comment type="caution">
    <text evidence="3">The sequence shown here is derived from an EMBL/GenBank/DDBJ whole genome shotgun (WGS) entry which is preliminary data.</text>
</comment>
<keyword evidence="2" id="KW-0472">Membrane</keyword>
<feature type="transmembrane region" description="Helical" evidence="2">
    <location>
        <begin position="12"/>
        <end position="32"/>
    </location>
</feature>
<accession>A0A6L5QZ67</accession>
<evidence type="ECO:0000256" key="1">
    <source>
        <dbReference type="SAM" id="MobiDB-lite"/>
    </source>
</evidence>